<dbReference type="GO" id="GO:0006281">
    <property type="term" value="P:DNA repair"/>
    <property type="evidence" value="ECO:0007669"/>
    <property type="project" value="UniProtKB-KW"/>
</dbReference>
<reference evidence="5" key="1">
    <citation type="journal article" date="2023" name="Mol. Phylogenet. Evol.">
        <title>Genome-scale phylogeny and comparative genomics of the fungal order Sordariales.</title>
        <authorList>
            <person name="Hensen N."/>
            <person name="Bonometti L."/>
            <person name="Westerberg I."/>
            <person name="Brannstrom I.O."/>
            <person name="Guillou S."/>
            <person name="Cros-Aarteil S."/>
            <person name="Calhoun S."/>
            <person name="Haridas S."/>
            <person name="Kuo A."/>
            <person name="Mondo S."/>
            <person name="Pangilinan J."/>
            <person name="Riley R."/>
            <person name="LaButti K."/>
            <person name="Andreopoulos B."/>
            <person name="Lipzen A."/>
            <person name="Chen C."/>
            <person name="Yan M."/>
            <person name="Daum C."/>
            <person name="Ng V."/>
            <person name="Clum A."/>
            <person name="Steindorff A."/>
            <person name="Ohm R.A."/>
            <person name="Martin F."/>
            <person name="Silar P."/>
            <person name="Natvig D.O."/>
            <person name="Lalanne C."/>
            <person name="Gautier V."/>
            <person name="Ament-Velasquez S.L."/>
            <person name="Kruys A."/>
            <person name="Hutchinson M.I."/>
            <person name="Powell A.J."/>
            <person name="Barry K."/>
            <person name="Miller A.N."/>
            <person name="Grigoriev I.V."/>
            <person name="Debuchy R."/>
            <person name="Gladieux P."/>
            <person name="Hiltunen Thoren M."/>
            <person name="Johannesson H."/>
        </authorList>
    </citation>
    <scope>NUCLEOTIDE SEQUENCE</scope>
    <source>
        <strain evidence="5">PSN324</strain>
    </source>
</reference>
<dbReference type="CDD" id="cd22919">
    <property type="entry name" value="HFD_CENP-S"/>
    <property type="match status" value="1"/>
</dbReference>
<evidence type="ECO:0000256" key="1">
    <source>
        <dbReference type="ARBA" id="ARBA00006612"/>
    </source>
</evidence>
<name>A0AAV9HBD2_9PEZI</name>
<proteinExistence type="inferred from homology"/>
<sequence>MSDQTEKEEVRERLKSALWFAIGKIVDEESLRRNRNATPQFIAALNDVVWNQIGKLKIFYIFNNIHTPILVVFTINQNQIKNHGQRLILQANQKYIYIESVAIDLENFSRHAGRTTITTDDVLLLARRNQDLHGIIKDLVDKEKAAAATADNGDKGKGKRK</sequence>
<dbReference type="GO" id="GO:0046982">
    <property type="term" value="F:protein heterodimerization activity"/>
    <property type="evidence" value="ECO:0007669"/>
    <property type="project" value="InterPro"/>
</dbReference>
<dbReference type="SUPFAM" id="SSF47113">
    <property type="entry name" value="Histone-fold"/>
    <property type="match status" value="1"/>
</dbReference>
<dbReference type="PANTHER" id="PTHR22980:SF0">
    <property type="entry name" value="CENTROMERE PROTEIN S"/>
    <property type="match status" value="1"/>
</dbReference>
<dbReference type="GO" id="GO:0003677">
    <property type="term" value="F:DNA binding"/>
    <property type="evidence" value="ECO:0007669"/>
    <property type="project" value="UniProtKB-KW"/>
</dbReference>
<comment type="similarity">
    <text evidence="1">Belongs to the TAF9 family. CENP-S/MHF1 subfamily.</text>
</comment>
<dbReference type="Proteomes" id="UP001321749">
    <property type="component" value="Unassembled WGS sequence"/>
</dbReference>
<dbReference type="Pfam" id="PF15630">
    <property type="entry name" value="CENP-S"/>
    <property type="match status" value="2"/>
</dbReference>
<evidence type="ECO:0000256" key="3">
    <source>
        <dbReference type="ARBA" id="ARBA00023125"/>
    </source>
</evidence>
<dbReference type="GO" id="GO:0071821">
    <property type="term" value="C:FANCM-MHF complex"/>
    <property type="evidence" value="ECO:0007669"/>
    <property type="project" value="InterPro"/>
</dbReference>
<keyword evidence="3" id="KW-0238">DNA-binding</keyword>
<dbReference type="EMBL" id="MU865072">
    <property type="protein sequence ID" value="KAK4458359.1"/>
    <property type="molecule type" value="Genomic_DNA"/>
</dbReference>
<dbReference type="PANTHER" id="PTHR22980">
    <property type="entry name" value="CORTISTATIN"/>
    <property type="match status" value="1"/>
</dbReference>
<evidence type="ECO:0000256" key="2">
    <source>
        <dbReference type="ARBA" id="ARBA00022763"/>
    </source>
</evidence>
<organism evidence="5 6">
    <name type="scientific">Cladorrhinum samala</name>
    <dbReference type="NCBI Taxonomy" id="585594"/>
    <lineage>
        <taxon>Eukaryota</taxon>
        <taxon>Fungi</taxon>
        <taxon>Dikarya</taxon>
        <taxon>Ascomycota</taxon>
        <taxon>Pezizomycotina</taxon>
        <taxon>Sordariomycetes</taxon>
        <taxon>Sordariomycetidae</taxon>
        <taxon>Sordariales</taxon>
        <taxon>Podosporaceae</taxon>
        <taxon>Cladorrhinum</taxon>
    </lineage>
</organism>
<keyword evidence="4" id="KW-0234">DNA repair</keyword>
<dbReference type="InterPro" id="IPR029003">
    <property type="entry name" value="CENP-S/Mhf1"/>
</dbReference>
<keyword evidence="2" id="KW-0227">DNA damage</keyword>
<comment type="caution">
    <text evidence="5">The sequence shown here is derived from an EMBL/GenBank/DDBJ whole genome shotgun (WGS) entry which is preliminary data.</text>
</comment>
<accession>A0AAV9HBD2</accession>
<gene>
    <name evidence="5" type="ORF">QBC42DRAFT_349680</name>
</gene>
<keyword evidence="6" id="KW-1185">Reference proteome</keyword>
<protein>
    <submittedName>
        <fullName evidence="5">Apoptosis-inducing taf9-like domain 1 family</fullName>
    </submittedName>
</protein>
<dbReference type="GO" id="GO:0003682">
    <property type="term" value="F:chromatin binding"/>
    <property type="evidence" value="ECO:0007669"/>
    <property type="project" value="TreeGrafter"/>
</dbReference>
<dbReference type="GO" id="GO:0031297">
    <property type="term" value="P:replication fork processing"/>
    <property type="evidence" value="ECO:0007669"/>
    <property type="project" value="TreeGrafter"/>
</dbReference>
<reference evidence="5" key="2">
    <citation type="submission" date="2023-06" db="EMBL/GenBank/DDBJ databases">
        <authorList>
            <consortium name="Lawrence Berkeley National Laboratory"/>
            <person name="Mondo S.J."/>
            <person name="Hensen N."/>
            <person name="Bonometti L."/>
            <person name="Westerberg I."/>
            <person name="Brannstrom I.O."/>
            <person name="Guillou S."/>
            <person name="Cros-Aarteil S."/>
            <person name="Calhoun S."/>
            <person name="Haridas S."/>
            <person name="Kuo A."/>
            <person name="Pangilinan J."/>
            <person name="Riley R."/>
            <person name="Labutti K."/>
            <person name="Andreopoulos B."/>
            <person name="Lipzen A."/>
            <person name="Chen C."/>
            <person name="Yanf M."/>
            <person name="Daum C."/>
            <person name="Ng V."/>
            <person name="Clum A."/>
            <person name="Steindorff A."/>
            <person name="Ohm R."/>
            <person name="Martin F."/>
            <person name="Silar P."/>
            <person name="Natvig D."/>
            <person name="Lalanne C."/>
            <person name="Gautier V."/>
            <person name="Ament-Velasquez S.L."/>
            <person name="Kruys A."/>
            <person name="Hutchinson M.I."/>
            <person name="Powell A.J."/>
            <person name="Barry K."/>
            <person name="Miller A.N."/>
            <person name="Grigoriev I.V."/>
            <person name="Debuchy R."/>
            <person name="Gladieux P."/>
            <person name="Thoren M.H."/>
            <person name="Johannesson H."/>
        </authorList>
    </citation>
    <scope>NUCLEOTIDE SEQUENCE</scope>
    <source>
        <strain evidence="5">PSN324</strain>
    </source>
</reference>
<evidence type="ECO:0000256" key="4">
    <source>
        <dbReference type="ARBA" id="ARBA00023204"/>
    </source>
</evidence>
<dbReference type="Gene3D" id="1.10.20.10">
    <property type="entry name" value="Histone, subunit A"/>
    <property type="match status" value="1"/>
</dbReference>
<evidence type="ECO:0000313" key="6">
    <source>
        <dbReference type="Proteomes" id="UP001321749"/>
    </source>
</evidence>
<evidence type="ECO:0000313" key="5">
    <source>
        <dbReference type="EMBL" id="KAK4458359.1"/>
    </source>
</evidence>
<dbReference type="GO" id="GO:0000712">
    <property type="term" value="P:resolution of meiotic recombination intermediates"/>
    <property type="evidence" value="ECO:0007669"/>
    <property type="project" value="TreeGrafter"/>
</dbReference>
<dbReference type="AlphaFoldDB" id="A0AAV9HBD2"/>
<dbReference type="InterPro" id="IPR009072">
    <property type="entry name" value="Histone-fold"/>
</dbReference>